<reference evidence="2" key="1">
    <citation type="submission" date="2021-07" db="EMBL/GenBank/DDBJ databases">
        <authorList>
            <person name="Catto M.A."/>
            <person name="Jacobson A."/>
            <person name="Kennedy G."/>
            <person name="Labadie P."/>
            <person name="Hunt B.G."/>
            <person name="Srinivasan R."/>
        </authorList>
    </citation>
    <scope>NUCLEOTIDE SEQUENCE</scope>
    <source>
        <strain evidence="2">PL_HMW_Pooled</strain>
        <tissue evidence="2">Head</tissue>
    </source>
</reference>
<dbReference type="GO" id="GO:0008168">
    <property type="term" value="F:methyltransferase activity"/>
    <property type="evidence" value="ECO:0007669"/>
    <property type="project" value="UniProtKB-KW"/>
</dbReference>
<sequence length="142" mass="15685">MRARLKGDFTPEMTLTSEATGSQAPAHRSQARGHRYHRPQGAALHGTPAGANRPGWRNTLLILVLTSFRSPGAKETLTVKSVNRLDDSPLVTVFAMRSTSTLSHIVVEDGALVVPFRRQACGRKVANWVNWTHQSVGTRMEW</sequence>
<keyword evidence="3" id="KW-1185">Reference proteome</keyword>
<feature type="region of interest" description="Disordered" evidence="1">
    <location>
        <begin position="1"/>
        <end position="51"/>
    </location>
</feature>
<name>A0AAE1H850_9NEOP</name>
<gene>
    <name evidence="2" type="ORF">KUF71_025674</name>
</gene>
<evidence type="ECO:0000313" key="2">
    <source>
        <dbReference type="EMBL" id="KAK3916559.1"/>
    </source>
</evidence>
<feature type="compositionally biased region" description="Basic residues" evidence="1">
    <location>
        <begin position="29"/>
        <end position="38"/>
    </location>
</feature>
<dbReference type="GO" id="GO:0032259">
    <property type="term" value="P:methylation"/>
    <property type="evidence" value="ECO:0007669"/>
    <property type="project" value="UniProtKB-KW"/>
</dbReference>
<keyword evidence="2" id="KW-0808">Transferase</keyword>
<keyword evidence="2" id="KW-0489">Methyltransferase</keyword>
<feature type="compositionally biased region" description="Polar residues" evidence="1">
    <location>
        <begin position="13"/>
        <end position="23"/>
    </location>
</feature>
<dbReference type="EMBL" id="JAHWGI010000542">
    <property type="protein sequence ID" value="KAK3916559.1"/>
    <property type="molecule type" value="Genomic_DNA"/>
</dbReference>
<evidence type="ECO:0000256" key="1">
    <source>
        <dbReference type="SAM" id="MobiDB-lite"/>
    </source>
</evidence>
<dbReference type="AlphaFoldDB" id="A0AAE1H850"/>
<protein>
    <submittedName>
        <fullName evidence="2">Dual-specificity RNA methyltransferase</fullName>
    </submittedName>
</protein>
<comment type="caution">
    <text evidence="2">The sequence shown here is derived from an EMBL/GenBank/DDBJ whole genome shotgun (WGS) entry which is preliminary data.</text>
</comment>
<organism evidence="2 3">
    <name type="scientific">Frankliniella fusca</name>
    <dbReference type="NCBI Taxonomy" id="407009"/>
    <lineage>
        <taxon>Eukaryota</taxon>
        <taxon>Metazoa</taxon>
        <taxon>Ecdysozoa</taxon>
        <taxon>Arthropoda</taxon>
        <taxon>Hexapoda</taxon>
        <taxon>Insecta</taxon>
        <taxon>Pterygota</taxon>
        <taxon>Neoptera</taxon>
        <taxon>Paraneoptera</taxon>
        <taxon>Thysanoptera</taxon>
        <taxon>Terebrantia</taxon>
        <taxon>Thripoidea</taxon>
        <taxon>Thripidae</taxon>
        <taxon>Frankliniella</taxon>
    </lineage>
</organism>
<reference evidence="2" key="2">
    <citation type="journal article" date="2023" name="BMC Genomics">
        <title>Pest status, molecular evolution, and epigenetic factors derived from the genome assembly of Frankliniella fusca, a thysanopteran phytovirus vector.</title>
        <authorList>
            <person name="Catto M.A."/>
            <person name="Labadie P.E."/>
            <person name="Jacobson A.L."/>
            <person name="Kennedy G.G."/>
            <person name="Srinivasan R."/>
            <person name="Hunt B.G."/>
        </authorList>
    </citation>
    <scope>NUCLEOTIDE SEQUENCE</scope>
    <source>
        <strain evidence="2">PL_HMW_Pooled</strain>
    </source>
</reference>
<evidence type="ECO:0000313" key="3">
    <source>
        <dbReference type="Proteomes" id="UP001219518"/>
    </source>
</evidence>
<proteinExistence type="predicted"/>
<accession>A0AAE1H850</accession>
<dbReference type="Proteomes" id="UP001219518">
    <property type="component" value="Unassembled WGS sequence"/>
</dbReference>